<dbReference type="Proteomes" id="UP001569151">
    <property type="component" value="Unassembled WGS sequence"/>
</dbReference>
<comment type="caution">
    <text evidence="1">The sequence shown here is derived from an EMBL/GenBank/DDBJ whole genome shotgun (WGS) entry which is preliminary data.</text>
</comment>
<protein>
    <submittedName>
        <fullName evidence="1">Uncharacterized protein</fullName>
    </submittedName>
</protein>
<evidence type="ECO:0000313" key="2">
    <source>
        <dbReference type="Proteomes" id="UP001569151"/>
    </source>
</evidence>
<dbReference type="EMBL" id="JBGOOS010000060">
    <property type="protein sequence ID" value="MEZ8211557.1"/>
    <property type="molecule type" value="Genomic_DNA"/>
</dbReference>
<evidence type="ECO:0000313" key="1">
    <source>
        <dbReference type="EMBL" id="MEZ8211557.1"/>
    </source>
</evidence>
<sequence>MNCHKVRPKIPFRFYVDGKKTVILIDLDVAKQFKKGELTKKNLLTYYDQAS</sequence>
<proteinExistence type="predicted"/>
<name>A0ABV4MPP9_9VIBR</name>
<reference evidence="1 2" key="1">
    <citation type="submission" date="2024-06" db="EMBL/GenBank/DDBJ databases">
        <authorList>
            <person name="Steensen K."/>
            <person name="Seneca J."/>
            <person name="Bartlau N."/>
            <person name="Yu A.X."/>
            <person name="Polz M.F."/>
        </authorList>
    </citation>
    <scope>NUCLEOTIDE SEQUENCE [LARGE SCALE GENOMIC DNA]</scope>
    <source>
        <strain evidence="1 2">1F146</strain>
    </source>
</reference>
<organism evidence="1 2">
    <name type="scientific">Vibrio bivalvicida</name>
    <dbReference type="NCBI Taxonomy" id="1276888"/>
    <lineage>
        <taxon>Bacteria</taxon>
        <taxon>Pseudomonadati</taxon>
        <taxon>Pseudomonadota</taxon>
        <taxon>Gammaproteobacteria</taxon>
        <taxon>Vibrionales</taxon>
        <taxon>Vibrionaceae</taxon>
        <taxon>Vibrio</taxon>
        <taxon>Vibrio oreintalis group</taxon>
    </lineage>
</organism>
<gene>
    <name evidence="1" type="ORF">ACED39_22610</name>
</gene>
<keyword evidence="2" id="KW-1185">Reference proteome</keyword>
<accession>A0ABV4MPP9</accession>
<dbReference type="RefSeq" id="WP_371726559.1">
    <property type="nucleotide sequence ID" value="NZ_JBGOOS010000060.1"/>
</dbReference>